<sequence>MPGPAPSAPASRRLQATTVARRLGRVLRFGAPSGWYGAPAVADGWWPPPPVAVVAAGRRDGLPAELRSRYDDLLAGARPHDDVRAVLERVFAAGASLDAVAFLAATWPELTDRDRAQVAAPLRPVGRARELRLAEAPAQQMDPTTCGSAVLGMLAASGDPLLALWLVTGRRMPTARPWWLGTRAVADDVATDAASRFVGLQLAVRRASNRSALGPLSWPAGLGTPPWGAARAAVFPGATFRSVMIDDTDTRGLRALLGRAERALAAGVGVPLFTGGDLGGGVAAAVPRHVVLLTPAATPPGPGEVGPESGRYTVYEPSSGAVHAVTRAELLAPDGARAALGGWSHACWAVLPGA</sequence>
<organism evidence="1 2">
    <name type="scientific">Pengzhenrongella frigida</name>
    <dbReference type="NCBI Taxonomy" id="1259133"/>
    <lineage>
        <taxon>Bacteria</taxon>
        <taxon>Bacillati</taxon>
        <taxon>Actinomycetota</taxon>
        <taxon>Actinomycetes</taxon>
        <taxon>Micrococcales</taxon>
        <taxon>Pengzhenrongella</taxon>
    </lineage>
</organism>
<name>A0A4Q5N403_9MICO</name>
<comment type="caution">
    <text evidence="1">The sequence shown here is derived from an EMBL/GenBank/DDBJ whole genome shotgun (WGS) entry which is preliminary data.</text>
</comment>
<reference evidence="1 2" key="1">
    <citation type="submission" date="2019-01" db="EMBL/GenBank/DDBJ databases">
        <title>Novel species of Cellulomonas.</title>
        <authorList>
            <person name="Liu Q."/>
            <person name="Xin Y.-H."/>
        </authorList>
    </citation>
    <scope>NUCLEOTIDE SEQUENCE [LARGE SCALE GENOMIC DNA]</scope>
    <source>
        <strain evidence="1 2">HLT2-17</strain>
    </source>
</reference>
<dbReference type="RefSeq" id="WP_130101658.1">
    <property type="nucleotide sequence ID" value="NZ_SDWW01000009.1"/>
</dbReference>
<evidence type="ECO:0000313" key="1">
    <source>
        <dbReference type="EMBL" id="RYV52013.1"/>
    </source>
</evidence>
<evidence type="ECO:0000313" key="2">
    <source>
        <dbReference type="Proteomes" id="UP000293764"/>
    </source>
</evidence>
<dbReference type="EMBL" id="SDWW01000009">
    <property type="protein sequence ID" value="RYV52013.1"/>
    <property type="molecule type" value="Genomic_DNA"/>
</dbReference>
<accession>A0A4Q5N403</accession>
<gene>
    <name evidence="1" type="ORF">EUA98_05440</name>
</gene>
<dbReference type="OrthoDB" id="4762866at2"/>
<dbReference type="Proteomes" id="UP000293764">
    <property type="component" value="Unassembled WGS sequence"/>
</dbReference>
<proteinExistence type="predicted"/>
<dbReference type="AlphaFoldDB" id="A0A4Q5N403"/>
<keyword evidence="2" id="KW-1185">Reference proteome</keyword>
<protein>
    <submittedName>
        <fullName evidence="1">Uncharacterized protein</fullName>
    </submittedName>
</protein>